<dbReference type="CDD" id="cd00165">
    <property type="entry name" value="S4"/>
    <property type="match status" value="1"/>
</dbReference>
<feature type="binding site" evidence="11">
    <location>
        <position position="168"/>
    </location>
    <ligand>
        <name>L-tyrosine</name>
        <dbReference type="ChEBI" id="CHEBI:58315"/>
    </ligand>
</feature>
<dbReference type="InterPro" id="IPR002942">
    <property type="entry name" value="S4_RNA-bd"/>
</dbReference>
<dbReference type="InterPro" id="IPR002305">
    <property type="entry name" value="aa-tRNA-synth_Ic"/>
</dbReference>
<evidence type="ECO:0000256" key="3">
    <source>
        <dbReference type="ARBA" id="ARBA00022598"/>
    </source>
</evidence>
<comment type="function">
    <text evidence="11">Catalyzes the attachment of tyrosine to tRNA(Tyr) in a two-step reaction: tyrosine is first activated by ATP to form Tyr-AMP and then transferred to the acceptor end of tRNA(Tyr).</text>
</comment>
<dbReference type="EC" id="6.1.1.1" evidence="11"/>
<dbReference type="FunFam" id="3.40.50.620:FF:000008">
    <property type="entry name" value="Tyrosine--tRNA ligase"/>
    <property type="match status" value="1"/>
</dbReference>
<dbReference type="GO" id="GO:0004831">
    <property type="term" value="F:tyrosine-tRNA ligase activity"/>
    <property type="evidence" value="ECO:0007669"/>
    <property type="project" value="UniProtKB-UniRule"/>
</dbReference>
<dbReference type="InterPro" id="IPR014729">
    <property type="entry name" value="Rossmann-like_a/b/a_fold"/>
</dbReference>
<keyword evidence="6 12" id="KW-0694">RNA-binding</keyword>
<dbReference type="InterPro" id="IPR054608">
    <property type="entry name" value="SYY-like_C"/>
</dbReference>
<organism evidence="14 15">
    <name type="scientific">Ignavigranum ruoffiae</name>
    <dbReference type="NCBI Taxonomy" id="89093"/>
    <lineage>
        <taxon>Bacteria</taxon>
        <taxon>Bacillati</taxon>
        <taxon>Bacillota</taxon>
        <taxon>Bacilli</taxon>
        <taxon>Lactobacillales</taxon>
        <taxon>Aerococcaceae</taxon>
        <taxon>Ignavigranum</taxon>
    </lineage>
</organism>
<evidence type="ECO:0000256" key="4">
    <source>
        <dbReference type="ARBA" id="ARBA00022741"/>
    </source>
</evidence>
<evidence type="ECO:0000256" key="2">
    <source>
        <dbReference type="ARBA" id="ARBA00022490"/>
    </source>
</evidence>
<evidence type="ECO:0000313" key="14">
    <source>
        <dbReference type="EMBL" id="SEQ11882.1"/>
    </source>
</evidence>
<comment type="similarity">
    <text evidence="10 11">Belongs to the class-I aminoacyl-tRNA synthetase family. TyrS type 1 subfamily.</text>
</comment>
<dbReference type="AlphaFoldDB" id="A0A1H9DE95"/>
<dbReference type="SMART" id="SM00363">
    <property type="entry name" value="S4"/>
    <property type="match status" value="1"/>
</dbReference>
<dbReference type="HAMAP" id="MF_02006">
    <property type="entry name" value="Tyr_tRNA_synth_type1"/>
    <property type="match status" value="1"/>
</dbReference>
<dbReference type="PROSITE" id="PS50889">
    <property type="entry name" value="S4"/>
    <property type="match status" value="1"/>
</dbReference>
<accession>A0A1H9DE95</accession>
<sequence>MNIIEELIWRGAINQQTDEQGLIEEIEQHPITLYCGVDPTGNSMHIGHLIPFMILKRFQLQGHHPVVVIGGATGSIGDPSGRTSERTLQTKEVVKENARRLTEQMQHIFGDDFTILNNYDWTHDLSLLDFLRDIGKHFNVNTMLAKDVVASRLEHGISFTEFTYQILQSMDFHHLYKDHHVQLQIGGADQWGNITAGLDYIRRVEGPEAKAFGLTIPLMLKADGTKFGKSAGNAIWLDPEQTSPYEFYQFWLNQQDDDVVKFLKYFTFLTPEEIENLAKEIEERPHLRLAQKRLAEEITRFVHSQAALEEAQTITEALFTGDIQSLTVGQIEQGFKNMPQATTDHQAHNLAVWLVDTGIVSSRRQAREFINNGAITINGQKYTDVDFEINPEIAIGQKYYVVRRGKKNYTLVTINE</sequence>
<protein>
    <recommendedName>
        <fullName evidence="11">Tyrosine--tRNA ligase</fullName>
        <ecNumber evidence="11">6.1.1.1</ecNumber>
    </recommendedName>
    <alternativeName>
        <fullName evidence="11">Tyrosyl-tRNA synthetase</fullName>
        <shortName evidence="11">TyrRS</shortName>
    </alternativeName>
</protein>
<feature type="binding site" evidence="11">
    <location>
        <position position="34"/>
    </location>
    <ligand>
        <name>L-tyrosine</name>
        <dbReference type="ChEBI" id="CHEBI:58315"/>
    </ligand>
</feature>
<dbReference type="NCBIfam" id="TIGR00234">
    <property type="entry name" value="tyrS"/>
    <property type="match status" value="1"/>
</dbReference>
<evidence type="ECO:0000256" key="10">
    <source>
        <dbReference type="ARBA" id="ARBA00060965"/>
    </source>
</evidence>
<keyword evidence="8 11" id="KW-0030">Aminoacyl-tRNA synthetase</keyword>
<dbReference type="Gene3D" id="3.10.290.10">
    <property type="entry name" value="RNA-binding S4 domain"/>
    <property type="match status" value="1"/>
</dbReference>
<keyword evidence="3 11" id="KW-0436">Ligase</keyword>
<evidence type="ECO:0000313" key="15">
    <source>
        <dbReference type="Proteomes" id="UP000198833"/>
    </source>
</evidence>
<dbReference type="GO" id="GO:0003723">
    <property type="term" value="F:RNA binding"/>
    <property type="evidence" value="ECO:0007669"/>
    <property type="project" value="UniProtKB-KW"/>
</dbReference>
<reference evidence="14 15" key="1">
    <citation type="submission" date="2016-10" db="EMBL/GenBank/DDBJ databases">
        <authorList>
            <person name="de Groot N.N."/>
        </authorList>
    </citation>
    <scope>NUCLEOTIDE SEQUENCE [LARGE SCALE GENOMIC DNA]</scope>
    <source>
        <strain evidence="14 15">DSM 15695</strain>
    </source>
</reference>
<dbReference type="GO" id="GO:0006437">
    <property type="term" value="P:tyrosyl-tRNA aminoacylation"/>
    <property type="evidence" value="ECO:0007669"/>
    <property type="project" value="UniProtKB-UniRule"/>
</dbReference>
<dbReference type="InterPro" id="IPR024107">
    <property type="entry name" value="Tyr-tRNA-ligase_bac_1"/>
</dbReference>
<dbReference type="Gene3D" id="3.40.50.620">
    <property type="entry name" value="HUPs"/>
    <property type="match status" value="1"/>
</dbReference>
<keyword evidence="5 11" id="KW-0067">ATP-binding</keyword>
<evidence type="ECO:0000256" key="11">
    <source>
        <dbReference type="HAMAP-Rule" id="MF_02006"/>
    </source>
</evidence>
<dbReference type="PANTHER" id="PTHR11766">
    <property type="entry name" value="TYROSYL-TRNA SYNTHETASE"/>
    <property type="match status" value="1"/>
</dbReference>
<dbReference type="RefSeq" id="WP_092571643.1">
    <property type="nucleotide sequence ID" value="NZ_CALUDV010000001.1"/>
</dbReference>
<dbReference type="CDD" id="cd00805">
    <property type="entry name" value="TyrRS_core"/>
    <property type="match status" value="1"/>
</dbReference>
<evidence type="ECO:0000259" key="13">
    <source>
        <dbReference type="SMART" id="SM00363"/>
    </source>
</evidence>
<comment type="subcellular location">
    <subcellularLocation>
        <location evidence="1 11">Cytoplasm</location>
    </subcellularLocation>
</comment>
<dbReference type="PANTHER" id="PTHR11766:SF0">
    <property type="entry name" value="TYROSINE--TRNA LIGASE, MITOCHONDRIAL"/>
    <property type="match status" value="1"/>
</dbReference>
<comment type="subunit">
    <text evidence="11">Homodimer.</text>
</comment>
<dbReference type="GO" id="GO:0005829">
    <property type="term" value="C:cytosol"/>
    <property type="evidence" value="ECO:0007669"/>
    <property type="project" value="TreeGrafter"/>
</dbReference>
<dbReference type="OrthoDB" id="9804243at2"/>
<dbReference type="InterPro" id="IPR024088">
    <property type="entry name" value="Tyr-tRNA-ligase_bac-type"/>
</dbReference>
<evidence type="ECO:0000256" key="5">
    <source>
        <dbReference type="ARBA" id="ARBA00022840"/>
    </source>
</evidence>
<evidence type="ECO:0000256" key="12">
    <source>
        <dbReference type="PROSITE-ProRule" id="PRU00182"/>
    </source>
</evidence>
<keyword evidence="15" id="KW-1185">Reference proteome</keyword>
<proteinExistence type="inferred from homology"/>
<feature type="binding site" evidence="11">
    <location>
        <position position="229"/>
    </location>
    <ligand>
        <name>ATP</name>
        <dbReference type="ChEBI" id="CHEBI:30616"/>
    </ligand>
</feature>
<dbReference type="Pfam" id="PF22421">
    <property type="entry name" value="SYY_C-terminal"/>
    <property type="match status" value="1"/>
</dbReference>
<evidence type="ECO:0000256" key="6">
    <source>
        <dbReference type="ARBA" id="ARBA00022884"/>
    </source>
</evidence>
<name>A0A1H9DE95_9LACT</name>
<feature type="short sequence motif" description="'KMSKS' region" evidence="11">
    <location>
        <begin position="226"/>
        <end position="230"/>
    </location>
</feature>
<evidence type="ECO:0000256" key="7">
    <source>
        <dbReference type="ARBA" id="ARBA00022917"/>
    </source>
</evidence>
<evidence type="ECO:0000256" key="1">
    <source>
        <dbReference type="ARBA" id="ARBA00004496"/>
    </source>
</evidence>
<dbReference type="GO" id="GO:0042803">
    <property type="term" value="F:protein homodimerization activity"/>
    <property type="evidence" value="ECO:0007669"/>
    <property type="project" value="UniProtKB-ARBA"/>
</dbReference>
<dbReference type="InterPro" id="IPR036986">
    <property type="entry name" value="S4_RNA-bd_sf"/>
</dbReference>
<evidence type="ECO:0000256" key="9">
    <source>
        <dbReference type="ARBA" id="ARBA00048248"/>
    </source>
</evidence>
<dbReference type="GO" id="GO:0005524">
    <property type="term" value="F:ATP binding"/>
    <property type="evidence" value="ECO:0007669"/>
    <property type="project" value="UniProtKB-UniRule"/>
</dbReference>
<dbReference type="PRINTS" id="PR01040">
    <property type="entry name" value="TRNASYNTHTYR"/>
</dbReference>
<dbReference type="SUPFAM" id="SSF52374">
    <property type="entry name" value="Nucleotidylyl transferase"/>
    <property type="match status" value="1"/>
</dbReference>
<dbReference type="InterPro" id="IPR002307">
    <property type="entry name" value="Tyr-tRNA-ligase"/>
</dbReference>
<dbReference type="Pfam" id="PF00579">
    <property type="entry name" value="tRNA-synt_1b"/>
    <property type="match status" value="1"/>
</dbReference>
<dbReference type="EMBL" id="FOEN01000005">
    <property type="protein sequence ID" value="SEQ11882.1"/>
    <property type="molecule type" value="Genomic_DNA"/>
</dbReference>
<comment type="catalytic activity">
    <reaction evidence="9 11">
        <text>tRNA(Tyr) + L-tyrosine + ATP = L-tyrosyl-tRNA(Tyr) + AMP + diphosphate + H(+)</text>
        <dbReference type="Rhea" id="RHEA:10220"/>
        <dbReference type="Rhea" id="RHEA-COMP:9706"/>
        <dbReference type="Rhea" id="RHEA-COMP:9707"/>
        <dbReference type="ChEBI" id="CHEBI:15378"/>
        <dbReference type="ChEBI" id="CHEBI:30616"/>
        <dbReference type="ChEBI" id="CHEBI:33019"/>
        <dbReference type="ChEBI" id="CHEBI:58315"/>
        <dbReference type="ChEBI" id="CHEBI:78442"/>
        <dbReference type="ChEBI" id="CHEBI:78536"/>
        <dbReference type="ChEBI" id="CHEBI:456215"/>
        <dbReference type="EC" id="6.1.1.1"/>
    </reaction>
</comment>
<feature type="short sequence motif" description="'HIGH' region" evidence="11">
    <location>
        <begin position="39"/>
        <end position="48"/>
    </location>
</feature>
<dbReference type="Proteomes" id="UP000198833">
    <property type="component" value="Unassembled WGS sequence"/>
</dbReference>
<keyword evidence="4 11" id="KW-0547">Nucleotide-binding</keyword>
<evidence type="ECO:0000256" key="8">
    <source>
        <dbReference type="ARBA" id="ARBA00023146"/>
    </source>
</evidence>
<keyword evidence="7 11" id="KW-0648">Protein biosynthesis</keyword>
<dbReference type="SUPFAM" id="SSF55174">
    <property type="entry name" value="Alpha-L RNA-binding motif"/>
    <property type="match status" value="1"/>
</dbReference>
<dbReference type="InterPro" id="IPR001412">
    <property type="entry name" value="aa-tRNA-synth_I_CS"/>
</dbReference>
<feature type="domain" description="RNA-binding S4" evidence="13">
    <location>
        <begin position="348"/>
        <end position="410"/>
    </location>
</feature>
<feature type="binding site" evidence="11">
    <location>
        <position position="164"/>
    </location>
    <ligand>
        <name>L-tyrosine</name>
        <dbReference type="ChEBI" id="CHEBI:58315"/>
    </ligand>
</feature>
<dbReference type="STRING" id="89093.SAMN04488558_105115"/>
<dbReference type="Gene3D" id="1.10.240.10">
    <property type="entry name" value="Tyrosyl-Transfer RNA Synthetase"/>
    <property type="match status" value="1"/>
</dbReference>
<dbReference type="PROSITE" id="PS00178">
    <property type="entry name" value="AA_TRNA_LIGASE_I"/>
    <property type="match status" value="1"/>
</dbReference>
<gene>
    <name evidence="11" type="primary">tyrS</name>
    <name evidence="14" type="ORF">SAMN04488558_105115</name>
</gene>
<keyword evidence="2 11" id="KW-0963">Cytoplasm</keyword>
<dbReference type="FunFam" id="1.10.240.10:FF:000001">
    <property type="entry name" value="Tyrosine--tRNA ligase"/>
    <property type="match status" value="1"/>
</dbReference>